<dbReference type="SUPFAM" id="SSF48452">
    <property type="entry name" value="TPR-like"/>
    <property type="match status" value="1"/>
</dbReference>
<keyword evidence="1" id="KW-0677">Repeat</keyword>
<dbReference type="KEGG" id="mcos:GM418_24670"/>
<keyword evidence="2 3" id="KW-0802">TPR repeat</keyword>
<dbReference type="InterPro" id="IPR019734">
    <property type="entry name" value="TPR_rpt"/>
</dbReference>
<reference evidence="5 6" key="1">
    <citation type="submission" date="2019-11" db="EMBL/GenBank/DDBJ databases">
        <authorList>
            <person name="Zheng R.K."/>
            <person name="Sun C.M."/>
        </authorList>
    </citation>
    <scope>NUCLEOTIDE SEQUENCE [LARGE SCALE GENOMIC DNA]</scope>
    <source>
        <strain evidence="5 6">WC007</strain>
    </source>
</reference>
<evidence type="ECO:0000313" key="5">
    <source>
        <dbReference type="EMBL" id="QGY46732.1"/>
    </source>
</evidence>
<keyword evidence="4" id="KW-0812">Transmembrane</keyword>
<dbReference type="Pfam" id="PF13181">
    <property type="entry name" value="TPR_8"/>
    <property type="match status" value="1"/>
</dbReference>
<gene>
    <name evidence="5" type="ORF">GM418_24670</name>
</gene>
<dbReference type="SMART" id="SM00028">
    <property type="entry name" value="TPR"/>
    <property type="match status" value="3"/>
</dbReference>
<organism evidence="5 6">
    <name type="scientific">Maribellus comscasis</name>
    <dbReference type="NCBI Taxonomy" id="2681766"/>
    <lineage>
        <taxon>Bacteria</taxon>
        <taxon>Pseudomonadati</taxon>
        <taxon>Bacteroidota</taxon>
        <taxon>Bacteroidia</taxon>
        <taxon>Marinilabiliales</taxon>
        <taxon>Prolixibacteraceae</taxon>
        <taxon>Maribellus</taxon>
    </lineage>
</organism>
<keyword evidence="4" id="KW-0472">Membrane</keyword>
<keyword evidence="4" id="KW-1133">Transmembrane helix</keyword>
<dbReference type="PANTHER" id="PTHR44858:SF1">
    <property type="entry name" value="UDP-N-ACETYLGLUCOSAMINE--PEPTIDE N-ACETYLGLUCOSAMINYLTRANSFERASE SPINDLY-RELATED"/>
    <property type="match status" value="1"/>
</dbReference>
<protein>
    <submittedName>
        <fullName evidence="5">Uncharacterized protein</fullName>
    </submittedName>
</protein>
<evidence type="ECO:0000313" key="6">
    <source>
        <dbReference type="Proteomes" id="UP000428260"/>
    </source>
</evidence>
<dbReference type="AlphaFoldDB" id="A0A6I6K2R4"/>
<dbReference type="Proteomes" id="UP000428260">
    <property type="component" value="Chromosome"/>
</dbReference>
<feature type="transmembrane region" description="Helical" evidence="4">
    <location>
        <begin position="342"/>
        <end position="360"/>
    </location>
</feature>
<evidence type="ECO:0000256" key="1">
    <source>
        <dbReference type="ARBA" id="ARBA00022737"/>
    </source>
</evidence>
<accession>A0A6I6K2R4</accession>
<evidence type="ECO:0000256" key="4">
    <source>
        <dbReference type="SAM" id="Phobius"/>
    </source>
</evidence>
<keyword evidence="6" id="KW-1185">Reference proteome</keyword>
<evidence type="ECO:0000256" key="3">
    <source>
        <dbReference type="PROSITE-ProRule" id="PRU00339"/>
    </source>
</evidence>
<feature type="repeat" description="TPR" evidence="3">
    <location>
        <begin position="389"/>
        <end position="422"/>
    </location>
</feature>
<dbReference type="Gene3D" id="1.25.40.10">
    <property type="entry name" value="Tetratricopeptide repeat domain"/>
    <property type="match status" value="1"/>
</dbReference>
<dbReference type="RefSeq" id="WP_158869916.1">
    <property type="nucleotide sequence ID" value="NZ_CP046401.1"/>
</dbReference>
<dbReference type="InterPro" id="IPR050498">
    <property type="entry name" value="Ycf3"/>
</dbReference>
<evidence type="ECO:0000256" key="2">
    <source>
        <dbReference type="ARBA" id="ARBA00022803"/>
    </source>
</evidence>
<sequence length="508" mass="58870">MIPKAEFFEWIENYFEDQLSEVDRKEFESELKHNSDLREEVKLHQEIKSAVGEKDIVNLRDKLQNISKTQKSEKSSFGTFELLDEFADIEEINENVSPEELINFYDSLPKVHVYQHEMSSNENVHEFYREQEKSNLNGEMDDSLEGGFDFEELEDLEGLEEAVLEKDIINLRETLSHVAKSVKPQYSTEDIDSYLSGELSGEKLHEFEAELGQNRALREEVLLHREMESALLEGDILELRNQLSHIIETETSWNVSEKDIESYIDGELDGELLDEFLAELTENTDLMSEVNLRRNVNEAASEKDIFALREGLAEARRSAENTEVKSIIPDSKIKLAKNLKRYAAVMILLLGLSGVLNISLNSLDKTYDSYYKSPQWSPERSLTYEATKVNQYFTEGNLYFMNGDYRMAIQNYNKALEKESEKYASHFYKGASLQNLNQFKEAIPEYNQVIKHADNLFIEEAEWNRALCNIKLGELDKAKVQLTAIIDKNSFYKKDAKAILRRLKYSIK</sequence>
<dbReference type="EMBL" id="CP046401">
    <property type="protein sequence ID" value="QGY46732.1"/>
    <property type="molecule type" value="Genomic_DNA"/>
</dbReference>
<name>A0A6I6K2R4_9BACT</name>
<dbReference type="PANTHER" id="PTHR44858">
    <property type="entry name" value="TETRATRICOPEPTIDE REPEAT PROTEIN 6"/>
    <property type="match status" value="1"/>
</dbReference>
<dbReference type="InterPro" id="IPR011990">
    <property type="entry name" value="TPR-like_helical_dom_sf"/>
</dbReference>
<dbReference type="PROSITE" id="PS50005">
    <property type="entry name" value="TPR"/>
    <property type="match status" value="1"/>
</dbReference>
<proteinExistence type="predicted"/>